<name>A0ABD2WZ29_9HYME</name>
<dbReference type="EMBL" id="JBJJXI010000060">
    <property type="protein sequence ID" value="KAL3397923.1"/>
    <property type="molecule type" value="Genomic_DNA"/>
</dbReference>
<organism evidence="1 2">
    <name type="scientific">Trichogramma kaykai</name>
    <dbReference type="NCBI Taxonomy" id="54128"/>
    <lineage>
        <taxon>Eukaryota</taxon>
        <taxon>Metazoa</taxon>
        <taxon>Ecdysozoa</taxon>
        <taxon>Arthropoda</taxon>
        <taxon>Hexapoda</taxon>
        <taxon>Insecta</taxon>
        <taxon>Pterygota</taxon>
        <taxon>Neoptera</taxon>
        <taxon>Endopterygota</taxon>
        <taxon>Hymenoptera</taxon>
        <taxon>Apocrita</taxon>
        <taxon>Proctotrupomorpha</taxon>
        <taxon>Chalcidoidea</taxon>
        <taxon>Trichogrammatidae</taxon>
        <taxon>Trichogramma</taxon>
    </lineage>
</organism>
<dbReference type="AlphaFoldDB" id="A0ABD2WZ29"/>
<proteinExistence type="predicted"/>
<reference evidence="1 2" key="1">
    <citation type="journal article" date="2024" name="bioRxiv">
        <title>A reference genome for Trichogramma kaykai: A tiny desert-dwelling parasitoid wasp with competing sex-ratio distorters.</title>
        <authorList>
            <person name="Culotta J."/>
            <person name="Lindsey A.R."/>
        </authorList>
    </citation>
    <scope>NUCLEOTIDE SEQUENCE [LARGE SCALE GENOMIC DNA]</scope>
    <source>
        <strain evidence="1 2">KSX58</strain>
    </source>
</reference>
<protein>
    <submittedName>
        <fullName evidence="1">Uncharacterized protein</fullName>
    </submittedName>
</protein>
<evidence type="ECO:0000313" key="1">
    <source>
        <dbReference type="EMBL" id="KAL3397923.1"/>
    </source>
</evidence>
<keyword evidence="2" id="KW-1185">Reference proteome</keyword>
<accession>A0ABD2WZ29</accession>
<comment type="caution">
    <text evidence="1">The sequence shown here is derived from an EMBL/GenBank/DDBJ whole genome shotgun (WGS) entry which is preliminary data.</text>
</comment>
<sequence>MSKIGYTSIVSCTKKGKTEVLLTLSDEEEDKKLMKEEKLSNKKLETNNPTLKRYMKKGIIRGVDMEVDNQTIIDNLECFDRFKLVDIKRLDMRNRNPTTETKWIPSKSMLLTFEGQQIPREVFIAKIKFLVEPHVPKPFQCHKCFKFDHKALLCKNKEICYRCSADKHEGDCQSPTFKCANFLEGKNHHRSIETQCEVYKKHAEVNVLVAYDNISYREAKIQVFGYPVAPHKTKDHCPLL</sequence>
<gene>
    <name evidence="1" type="ORF">TKK_008161</name>
</gene>
<dbReference type="Proteomes" id="UP001627154">
    <property type="component" value="Unassembled WGS sequence"/>
</dbReference>
<evidence type="ECO:0000313" key="2">
    <source>
        <dbReference type="Proteomes" id="UP001627154"/>
    </source>
</evidence>